<evidence type="ECO:0000256" key="3">
    <source>
        <dbReference type="SAM" id="SignalP"/>
    </source>
</evidence>
<comment type="caution">
    <text evidence="4">The sequence shown here is derived from an EMBL/GenBank/DDBJ whole genome shotgun (WGS) entry which is preliminary data.</text>
</comment>
<dbReference type="Gene3D" id="2.60.300.12">
    <property type="entry name" value="HesB-like domain"/>
    <property type="match status" value="1"/>
</dbReference>
<gene>
    <name evidence="4" type="ORF">A4X03_0g6095</name>
</gene>
<dbReference type="EMBL" id="LWDD02001092">
    <property type="protein sequence ID" value="KAE8252712.1"/>
    <property type="molecule type" value="Genomic_DNA"/>
</dbReference>
<evidence type="ECO:0000256" key="2">
    <source>
        <dbReference type="SAM" id="MobiDB-lite"/>
    </source>
</evidence>
<dbReference type="PANTHER" id="PTHR43011:SF1">
    <property type="entry name" value="IRON-SULFUR CLUSTER ASSEMBLY 2 HOMOLOG, MITOCHONDRIAL"/>
    <property type="match status" value="1"/>
</dbReference>
<sequence length="193" mass="19865">MFAPTRAALTATASACLALRPATVVVVGVGARCLSSAAVATTTTTTSSSTSGSASSNTSTLLARVRARVPPSLPNTAPTRRRALHTTPAVLFDAHSLDATAGEEGARVGAVLTAFRRPGLGDGDGDGWRGRDPTIVLTRRAVERLQAIASSSSPGPAGEGREERLALRLAVEPGGCHGYQYKIELVDEADEDD</sequence>
<organism evidence="4 5">
    <name type="scientific">Tilletia caries</name>
    <name type="common">wheat bunt fungus</name>
    <dbReference type="NCBI Taxonomy" id="13290"/>
    <lineage>
        <taxon>Eukaryota</taxon>
        <taxon>Fungi</taxon>
        <taxon>Dikarya</taxon>
        <taxon>Basidiomycota</taxon>
        <taxon>Ustilaginomycotina</taxon>
        <taxon>Exobasidiomycetes</taxon>
        <taxon>Tilletiales</taxon>
        <taxon>Tilletiaceae</taxon>
        <taxon>Tilletia</taxon>
    </lineage>
</organism>
<evidence type="ECO:0000256" key="1">
    <source>
        <dbReference type="ARBA" id="ARBA00006718"/>
    </source>
</evidence>
<feature type="chain" id="PRO_5035726936" description="FeS cluster biogenesis domain-containing protein" evidence="3">
    <location>
        <begin position="19"/>
        <end position="193"/>
    </location>
</feature>
<comment type="similarity">
    <text evidence="1">Belongs to the HesB/IscA family.</text>
</comment>
<dbReference type="SUPFAM" id="SSF89360">
    <property type="entry name" value="HesB-like domain"/>
    <property type="match status" value="1"/>
</dbReference>
<feature type="compositionally biased region" description="Low complexity" evidence="2">
    <location>
        <begin position="42"/>
        <end position="60"/>
    </location>
</feature>
<evidence type="ECO:0000313" key="4">
    <source>
        <dbReference type="EMBL" id="KAE8252712.1"/>
    </source>
</evidence>
<evidence type="ECO:0008006" key="6">
    <source>
        <dbReference type="Google" id="ProtNLM"/>
    </source>
</evidence>
<dbReference type="InterPro" id="IPR035903">
    <property type="entry name" value="HesB-like_dom_sf"/>
</dbReference>
<feature type="region of interest" description="Disordered" evidence="2">
    <location>
        <begin position="42"/>
        <end position="61"/>
    </location>
</feature>
<dbReference type="GO" id="GO:0005506">
    <property type="term" value="F:iron ion binding"/>
    <property type="evidence" value="ECO:0007669"/>
    <property type="project" value="TreeGrafter"/>
</dbReference>
<feature type="non-terminal residue" evidence="4">
    <location>
        <position position="193"/>
    </location>
</feature>
<dbReference type="GO" id="GO:0005739">
    <property type="term" value="C:mitochondrion"/>
    <property type="evidence" value="ECO:0007669"/>
    <property type="project" value="TreeGrafter"/>
</dbReference>
<reference evidence="4" key="2">
    <citation type="journal article" date="2019" name="IMA Fungus">
        <title>Genome sequencing and comparison of five Tilletia species to identify candidate genes for the detection of regulated species infecting wheat.</title>
        <authorList>
            <person name="Nguyen H.D.T."/>
            <person name="Sultana T."/>
            <person name="Kesanakurti P."/>
            <person name="Hambleton S."/>
        </authorList>
    </citation>
    <scope>NUCLEOTIDE SEQUENCE</scope>
    <source>
        <strain evidence="4">DAOMC 238032</strain>
    </source>
</reference>
<proteinExistence type="inferred from homology"/>
<name>A0A8T8T1H4_9BASI</name>
<protein>
    <recommendedName>
        <fullName evidence="6">FeS cluster biogenesis domain-containing protein</fullName>
    </recommendedName>
</protein>
<dbReference type="GO" id="GO:0016226">
    <property type="term" value="P:iron-sulfur cluster assembly"/>
    <property type="evidence" value="ECO:0007669"/>
    <property type="project" value="TreeGrafter"/>
</dbReference>
<evidence type="ECO:0000313" key="5">
    <source>
        <dbReference type="Proteomes" id="UP000077671"/>
    </source>
</evidence>
<dbReference type="AlphaFoldDB" id="A0A8T8T1H4"/>
<dbReference type="PANTHER" id="PTHR43011">
    <property type="entry name" value="IRON-SULFUR CLUSTER ASSEMBLY 2 HOMOLOG, MITOCHONDRIAL"/>
    <property type="match status" value="1"/>
</dbReference>
<dbReference type="GO" id="GO:0051539">
    <property type="term" value="F:4 iron, 4 sulfur cluster binding"/>
    <property type="evidence" value="ECO:0007669"/>
    <property type="project" value="TreeGrafter"/>
</dbReference>
<dbReference type="Proteomes" id="UP000077671">
    <property type="component" value="Unassembled WGS sequence"/>
</dbReference>
<feature type="signal peptide" evidence="3">
    <location>
        <begin position="1"/>
        <end position="18"/>
    </location>
</feature>
<dbReference type="GO" id="GO:0051537">
    <property type="term" value="F:2 iron, 2 sulfur cluster binding"/>
    <property type="evidence" value="ECO:0007669"/>
    <property type="project" value="TreeGrafter"/>
</dbReference>
<reference evidence="4" key="1">
    <citation type="submission" date="2016-04" db="EMBL/GenBank/DDBJ databases">
        <authorList>
            <person name="Nguyen H.D."/>
            <person name="Kesanakurti P."/>
            <person name="Cullis J."/>
            <person name="Levesque C.A."/>
            <person name="Hambleton S."/>
        </authorList>
    </citation>
    <scope>NUCLEOTIDE SEQUENCE</scope>
    <source>
        <strain evidence="4">DAOMC 238032</strain>
    </source>
</reference>
<keyword evidence="3" id="KW-0732">Signal</keyword>
<accession>A0A8T8T1H4</accession>